<feature type="transmembrane region" description="Helical" evidence="6">
    <location>
        <begin position="234"/>
        <end position="253"/>
    </location>
</feature>
<evidence type="ECO:0000256" key="1">
    <source>
        <dbReference type="ARBA" id="ARBA00004257"/>
    </source>
</evidence>
<proteinExistence type="inferred from homology"/>
<evidence type="ECO:0000259" key="8">
    <source>
        <dbReference type="Pfam" id="PF04893"/>
    </source>
</evidence>
<comment type="caution">
    <text evidence="9">The sequence shown here is derived from an EMBL/GenBank/DDBJ whole genome shotgun (WGS) entry which is preliminary data.</text>
</comment>
<keyword evidence="10" id="KW-1185">Reference proteome</keyword>
<dbReference type="Pfam" id="PF04893">
    <property type="entry name" value="Yip1"/>
    <property type="match status" value="1"/>
</dbReference>
<keyword evidence="3 6" id="KW-0812">Transmembrane</keyword>
<dbReference type="PANTHER" id="PTHR12822">
    <property type="entry name" value="PROTEIN YIPF"/>
    <property type="match status" value="1"/>
</dbReference>
<organism evidence="9 10">
    <name type="scientific">Albula glossodonta</name>
    <name type="common">roundjaw bonefish</name>
    <dbReference type="NCBI Taxonomy" id="121402"/>
    <lineage>
        <taxon>Eukaryota</taxon>
        <taxon>Metazoa</taxon>
        <taxon>Chordata</taxon>
        <taxon>Craniata</taxon>
        <taxon>Vertebrata</taxon>
        <taxon>Euteleostomi</taxon>
        <taxon>Actinopterygii</taxon>
        <taxon>Neopterygii</taxon>
        <taxon>Teleostei</taxon>
        <taxon>Albuliformes</taxon>
        <taxon>Albulidae</taxon>
        <taxon>Albula</taxon>
    </lineage>
</organism>
<evidence type="ECO:0000313" key="9">
    <source>
        <dbReference type="EMBL" id="KAG9337397.1"/>
    </source>
</evidence>
<evidence type="ECO:0000256" key="6">
    <source>
        <dbReference type="RuleBase" id="RU361264"/>
    </source>
</evidence>
<protein>
    <recommendedName>
        <fullName evidence="6">Protein YIPF</fullName>
    </recommendedName>
</protein>
<accession>A0A8T2NLX2</accession>
<gene>
    <name evidence="9" type="ORF">JZ751_028818</name>
</gene>
<feature type="transmembrane region" description="Helical" evidence="6">
    <location>
        <begin position="113"/>
        <end position="133"/>
    </location>
</feature>
<dbReference type="Proteomes" id="UP000824540">
    <property type="component" value="Unassembled WGS sequence"/>
</dbReference>
<evidence type="ECO:0000256" key="4">
    <source>
        <dbReference type="ARBA" id="ARBA00022989"/>
    </source>
</evidence>
<evidence type="ECO:0000256" key="5">
    <source>
        <dbReference type="ARBA" id="ARBA00023136"/>
    </source>
</evidence>
<reference evidence="9" key="1">
    <citation type="thesis" date="2021" institute="BYU ScholarsArchive" country="Provo, UT, USA">
        <title>Applications of and Algorithms for Genome Assembly and Genomic Analyses with an Emphasis on Marine Teleosts.</title>
        <authorList>
            <person name="Pickett B.D."/>
        </authorList>
    </citation>
    <scope>NUCLEOTIDE SEQUENCE</scope>
    <source>
        <strain evidence="9">HI-2016</strain>
    </source>
</reference>
<dbReference type="OrthoDB" id="10256463at2759"/>
<feature type="transmembrane region" description="Helical" evidence="6">
    <location>
        <begin position="154"/>
        <end position="176"/>
    </location>
</feature>
<comment type="subcellular location">
    <subcellularLocation>
        <location evidence="6">Golgi apparatus membrane</location>
        <topology evidence="6">Multi-pass membrane protein</topology>
    </subcellularLocation>
    <subcellularLocation>
        <location evidence="1">Golgi apparatus</location>
        <location evidence="1">cis-Golgi network membrane</location>
        <topology evidence="1">Multi-pass membrane protein</topology>
    </subcellularLocation>
</comment>
<comment type="similarity">
    <text evidence="2 6">Belongs to the YIP1 family.</text>
</comment>
<evidence type="ECO:0000256" key="2">
    <source>
        <dbReference type="ARBA" id="ARBA00010596"/>
    </source>
</evidence>
<evidence type="ECO:0000313" key="10">
    <source>
        <dbReference type="Proteomes" id="UP000824540"/>
    </source>
</evidence>
<feature type="compositionally biased region" description="Basic and acidic residues" evidence="7">
    <location>
        <begin position="53"/>
        <end position="62"/>
    </location>
</feature>
<feature type="transmembrane region" description="Helical" evidence="6">
    <location>
        <begin position="196"/>
        <end position="222"/>
    </location>
</feature>
<keyword evidence="4 6" id="KW-1133">Transmembrane helix</keyword>
<dbReference type="PANTHER" id="PTHR12822:SF3">
    <property type="entry name" value="PROTEIN YIPF2"/>
    <property type="match status" value="1"/>
</dbReference>
<feature type="domain" description="Yip1" evidence="8">
    <location>
        <begin position="95"/>
        <end position="251"/>
    </location>
</feature>
<dbReference type="AlphaFoldDB" id="A0A8T2NLX2"/>
<sequence>MATHEDKSQDIQDSDLETVALDAPLLSIYAPDTALSQDVQVPSLSLSEDESGQEEKPKVRGGKEQRAGLWTFEFYQSLFNVDTMQVLDRIRGSLMPLPGRNFVRHCLHNNPDLYGPLWICTTLVFSLAINGNLSTLLDLKGNHNDHYRLQFHKVSVAAVAVFLYVCLVPLSVWGFLKWRQGVERQTGGYSYLETVLWITPFKLLHLVSVLVATAISSSVLAVTFWPSVCDDRRVVAIPTVLVIALLHVLLAVGCKSAAQNTVLSQAPPSSNSLATLNSTAWSL</sequence>
<name>A0A8T2NLX2_9TELE</name>
<dbReference type="EMBL" id="JAFBMS010000089">
    <property type="protein sequence ID" value="KAG9337397.1"/>
    <property type="molecule type" value="Genomic_DNA"/>
</dbReference>
<evidence type="ECO:0000256" key="3">
    <source>
        <dbReference type="ARBA" id="ARBA00022692"/>
    </source>
</evidence>
<dbReference type="GO" id="GO:0000139">
    <property type="term" value="C:Golgi membrane"/>
    <property type="evidence" value="ECO:0007669"/>
    <property type="project" value="UniProtKB-SubCell"/>
</dbReference>
<dbReference type="InterPro" id="IPR006977">
    <property type="entry name" value="Yip1_dom"/>
</dbReference>
<dbReference type="InterPro" id="IPR039765">
    <property type="entry name" value="Yip5/YIPF1/YIPF2"/>
</dbReference>
<keyword evidence="5 6" id="KW-0472">Membrane</keyword>
<dbReference type="GO" id="GO:0016192">
    <property type="term" value="P:vesicle-mediated transport"/>
    <property type="evidence" value="ECO:0007669"/>
    <property type="project" value="InterPro"/>
</dbReference>
<dbReference type="GO" id="GO:0031267">
    <property type="term" value="F:small GTPase binding"/>
    <property type="evidence" value="ECO:0007669"/>
    <property type="project" value="InterPro"/>
</dbReference>
<feature type="region of interest" description="Disordered" evidence="7">
    <location>
        <begin position="40"/>
        <end position="62"/>
    </location>
</feature>
<comment type="caution">
    <text evidence="6">Lacks conserved residue(s) required for the propagation of feature annotation.</text>
</comment>
<evidence type="ECO:0000256" key="7">
    <source>
        <dbReference type="SAM" id="MobiDB-lite"/>
    </source>
</evidence>